<feature type="coiled-coil region" evidence="6">
    <location>
        <begin position="343"/>
        <end position="370"/>
    </location>
</feature>
<dbReference type="Pfam" id="PF01846">
    <property type="entry name" value="FF"/>
    <property type="match status" value="3"/>
</dbReference>
<keyword evidence="3" id="KW-0677">Repeat</keyword>
<evidence type="ECO:0000256" key="4">
    <source>
        <dbReference type="ARBA" id="ARBA00023187"/>
    </source>
</evidence>
<dbReference type="AlphaFoldDB" id="A0A2J6SCT8"/>
<name>A0A2J6SCT8_HYAVF</name>
<dbReference type="GO" id="GO:0003723">
    <property type="term" value="F:RNA binding"/>
    <property type="evidence" value="ECO:0007669"/>
    <property type="project" value="TreeGrafter"/>
</dbReference>
<dbReference type="Gene3D" id="2.20.70.10">
    <property type="match status" value="2"/>
</dbReference>
<dbReference type="OrthoDB" id="187617at2759"/>
<dbReference type="PANTHER" id="PTHR11864">
    <property type="entry name" value="PRE-MRNA-PROCESSING PROTEIN PRP40"/>
    <property type="match status" value="1"/>
</dbReference>
<feature type="compositionally biased region" description="Basic and acidic residues" evidence="7">
    <location>
        <begin position="570"/>
        <end position="634"/>
    </location>
</feature>
<dbReference type="SUPFAM" id="SSF51045">
    <property type="entry name" value="WW domain"/>
    <property type="match status" value="2"/>
</dbReference>
<dbReference type="FunFam" id="2.20.70.10:FF:000078">
    <property type="entry name" value="Formin binding protein (FNB3)"/>
    <property type="match status" value="1"/>
</dbReference>
<dbReference type="FunFam" id="1.10.10.440:FF:000032">
    <property type="entry name" value="Formin binding protein (FNB3)"/>
    <property type="match status" value="1"/>
</dbReference>
<dbReference type="Proteomes" id="UP000235786">
    <property type="component" value="Unassembled WGS sequence"/>
</dbReference>
<feature type="domain" description="FF" evidence="9">
    <location>
        <begin position="371"/>
        <end position="432"/>
    </location>
</feature>
<dbReference type="SMART" id="SM00441">
    <property type="entry name" value="FF"/>
    <property type="match status" value="5"/>
</dbReference>
<organism evidence="10 11">
    <name type="scientific">Hyaloscypha variabilis (strain UAMH 11265 / GT02V1 / F)</name>
    <name type="common">Meliniomyces variabilis</name>
    <dbReference type="NCBI Taxonomy" id="1149755"/>
    <lineage>
        <taxon>Eukaryota</taxon>
        <taxon>Fungi</taxon>
        <taxon>Dikarya</taxon>
        <taxon>Ascomycota</taxon>
        <taxon>Pezizomycotina</taxon>
        <taxon>Leotiomycetes</taxon>
        <taxon>Helotiales</taxon>
        <taxon>Hyaloscyphaceae</taxon>
        <taxon>Hyaloscypha</taxon>
        <taxon>Hyaloscypha variabilis</taxon>
    </lineage>
</organism>
<dbReference type="EMBL" id="KZ613937">
    <property type="protein sequence ID" value="PMD48581.1"/>
    <property type="molecule type" value="Genomic_DNA"/>
</dbReference>
<evidence type="ECO:0000256" key="1">
    <source>
        <dbReference type="ARBA" id="ARBA00004123"/>
    </source>
</evidence>
<reference evidence="10 11" key="1">
    <citation type="submission" date="2016-04" db="EMBL/GenBank/DDBJ databases">
        <title>A degradative enzymes factory behind the ericoid mycorrhizal symbiosis.</title>
        <authorList>
            <consortium name="DOE Joint Genome Institute"/>
            <person name="Martino E."/>
            <person name="Morin E."/>
            <person name="Grelet G."/>
            <person name="Kuo A."/>
            <person name="Kohler A."/>
            <person name="Daghino S."/>
            <person name="Barry K."/>
            <person name="Choi C."/>
            <person name="Cichocki N."/>
            <person name="Clum A."/>
            <person name="Copeland A."/>
            <person name="Hainaut M."/>
            <person name="Haridas S."/>
            <person name="Labutti K."/>
            <person name="Lindquist E."/>
            <person name="Lipzen A."/>
            <person name="Khouja H.-R."/>
            <person name="Murat C."/>
            <person name="Ohm R."/>
            <person name="Olson A."/>
            <person name="Spatafora J."/>
            <person name="Veneault-Fourrey C."/>
            <person name="Henrissat B."/>
            <person name="Grigoriev I."/>
            <person name="Martin F."/>
            <person name="Perotto S."/>
        </authorList>
    </citation>
    <scope>NUCLEOTIDE SEQUENCE [LARGE SCALE GENOMIC DNA]</scope>
    <source>
        <strain evidence="10 11">F</strain>
    </source>
</reference>
<dbReference type="InterPro" id="IPR039726">
    <property type="entry name" value="Prp40-like"/>
</dbReference>
<dbReference type="PROSITE" id="PS51676">
    <property type="entry name" value="FF"/>
    <property type="match status" value="2"/>
</dbReference>
<keyword evidence="4" id="KW-0508">mRNA splicing</keyword>
<proteinExistence type="predicted"/>
<evidence type="ECO:0000313" key="10">
    <source>
        <dbReference type="EMBL" id="PMD48581.1"/>
    </source>
</evidence>
<dbReference type="InterPro" id="IPR001202">
    <property type="entry name" value="WW_dom"/>
</dbReference>
<feature type="compositionally biased region" description="Basic and acidic residues" evidence="7">
    <location>
        <begin position="648"/>
        <end position="718"/>
    </location>
</feature>
<dbReference type="FunFam" id="1.10.10.440:FF:000013">
    <property type="entry name" value="pre-mRNA-processing protein 40A isoform X1"/>
    <property type="match status" value="1"/>
</dbReference>
<accession>A0A2J6SCT8</accession>
<dbReference type="Pfam" id="PF00397">
    <property type="entry name" value="WW"/>
    <property type="match status" value="2"/>
</dbReference>
<dbReference type="CDD" id="cd00201">
    <property type="entry name" value="WW"/>
    <property type="match status" value="2"/>
</dbReference>
<dbReference type="Pfam" id="PF25432">
    <property type="entry name" value="FF_PRPF40A"/>
    <property type="match status" value="1"/>
</dbReference>
<sequence>MNGINGLTGHTAPPGLWQEARNSDGRVYYYNTITKATQWTKPEDLMTPAERALASQPWKEYTAEGGRKYWYNTETKQSSWEMPDVYKEALSKEAPVQTPVAPAPTFVAGGGFSAAQFEPQRDREPLGESRQIAYGNDVNGSRAQVFVPANTDPDYATFEEAEAAFLKLLRRNNIDPDWTWEQTMRSIIKDPQYRALKDPKDRKAAFEKYAVEVRLQEKDRAKERIEKLRKDFATMLSSHPEIKHYTRWKTARLIIEGETIFRSAKDDHERRQLFEDYIIELKKANVEREVTTRKAAMDELIEILRGLDLEPYTRWSEAQGIIHSNQRFQGDQKFKSLSKSDLLTAFENHIKTLEKTFNDARQQEKNQKSRRERQNRDRFLGLLHELKANNKIKAGSKWSKIHPLIVEDDRYQAMLGQPGSTPLDLFWDMVEEEERALRSTRNDVLDVLDDKRFEIQQKTTFEEFLALMQNDRRTANVDRDALSLIFERLHEKVSRRSEDDKHQAERQQRRAVDALRSFIKHLDPPVRIEDTYERVQSRIERSEEYVAVTSDELRRSAYEKVIRRLKEKDEDAEKERLKRRDRSSVDRSARRDDRGERDRGERIRRTSGRHDRSPEPDAYEADRRKAIADREKNYRKASVADTLLSPSRRGDRSERDRERDRERDMDLNKSHRSRRDDTVSHYDRDRRDREEEREKLYRRRGDPRGSIDELPYGDERPSGGRRRRADSDVESAGSTRVSKRSRRELTPRERSPIPPRERRHRTRTPPAPIPPKDEPAVHSGSEEGEIEEE</sequence>
<feature type="coiled-coil region" evidence="6">
    <location>
        <begin position="211"/>
        <end position="238"/>
    </location>
</feature>
<feature type="domain" description="WW" evidence="8">
    <location>
        <begin position="11"/>
        <end position="44"/>
    </location>
</feature>
<keyword evidence="6" id="KW-0175">Coiled coil</keyword>
<dbReference type="GO" id="GO:0005685">
    <property type="term" value="C:U1 snRNP"/>
    <property type="evidence" value="ECO:0007669"/>
    <property type="project" value="TreeGrafter"/>
</dbReference>
<gene>
    <name evidence="10" type="ORF">L207DRAFT_505611</name>
</gene>
<dbReference type="SMART" id="SM00456">
    <property type="entry name" value="WW"/>
    <property type="match status" value="2"/>
</dbReference>
<comment type="subcellular location">
    <subcellularLocation>
        <location evidence="1">Nucleus</location>
    </subcellularLocation>
</comment>
<evidence type="ECO:0000256" key="3">
    <source>
        <dbReference type="ARBA" id="ARBA00022737"/>
    </source>
</evidence>
<dbReference type="STRING" id="1149755.A0A2J6SCT8"/>
<dbReference type="FunFam" id="1.10.10.440:FF:000027">
    <property type="entry name" value="Formin binding protein (FNB3)"/>
    <property type="match status" value="1"/>
</dbReference>
<dbReference type="SUPFAM" id="SSF81698">
    <property type="entry name" value="FF domain"/>
    <property type="match status" value="5"/>
</dbReference>
<dbReference type="InterPro" id="IPR002713">
    <property type="entry name" value="FF_domain"/>
</dbReference>
<dbReference type="InterPro" id="IPR036020">
    <property type="entry name" value="WW_dom_sf"/>
</dbReference>
<dbReference type="FunFam" id="2.20.70.10:FF:000090">
    <property type="entry name" value="Formin binding protein (FNB3)"/>
    <property type="match status" value="1"/>
</dbReference>
<feature type="domain" description="FF" evidence="9">
    <location>
        <begin position="155"/>
        <end position="212"/>
    </location>
</feature>
<dbReference type="GO" id="GO:0045292">
    <property type="term" value="P:mRNA cis splicing, via spliceosome"/>
    <property type="evidence" value="ECO:0007669"/>
    <property type="project" value="InterPro"/>
</dbReference>
<evidence type="ECO:0000256" key="6">
    <source>
        <dbReference type="SAM" id="Coils"/>
    </source>
</evidence>
<keyword evidence="2" id="KW-0507">mRNA processing</keyword>
<keyword evidence="5" id="KW-0539">Nucleus</keyword>
<dbReference type="Gene3D" id="1.10.10.440">
    <property type="entry name" value="FF domain"/>
    <property type="match status" value="5"/>
</dbReference>
<feature type="region of interest" description="Disordered" evidence="7">
    <location>
        <begin position="570"/>
        <end position="789"/>
    </location>
</feature>
<dbReference type="PROSITE" id="PS50020">
    <property type="entry name" value="WW_DOMAIN_2"/>
    <property type="match status" value="2"/>
</dbReference>
<keyword evidence="11" id="KW-1185">Reference proteome</keyword>
<dbReference type="PANTHER" id="PTHR11864:SF0">
    <property type="entry name" value="PRP40 PRE-MRNA PROCESSING FACTOR 40 HOMOLOG A (YEAST)"/>
    <property type="match status" value="1"/>
</dbReference>
<dbReference type="FunFam" id="1.10.10.440:FF:000034">
    <property type="entry name" value="Formin binding protein (FNB3)"/>
    <property type="match status" value="1"/>
</dbReference>
<protein>
    <submittedName>
        <fullName evidence="10">Formin binding protein-like protein</fullName>
    </submittedName>
</protein>
<evidence type="ECO:0000256" key="2">
    <source>
        <dbReference type="ARBA" id="ARBA00022664"/>
    </source>
</evidence>
<evidence type="ECO:0000313" key="11">
    <source>
        <dbReference type="Proteomes" id="UP000235786"/>
    </source>
</evidence>
<dbReference type="PROSITE" id="PS01159">
    <property type="entry name" value="WW_DOMAIN_1"/>
    <property type="match status" value="2"/>
</dbReference>
<dbReference type="GO" id="GO:0071004">
    <property type="term" value="C:U2-type prespliceosome"/>
    <property type="evidence" value="ECO:0007669"/>
    <property type="project" value="TreeGrafter"/>
</dbReference>
<dbReference type="InterPro" id="IPR036517">
    <property type="entry name" value="FF_domain_sf"/>
</dbReference>
<evidence type="ECO:0000259" key="9">
    <source>
        <dbReference type="PROSITE" id="PS51676"/>
    </source>
</evidence>
<evidence type="ECO:0000259" key="8">
    <source>
        <dbReference type="PROSITE" id="PS50020"/>
    </source>
</evidence>
<feature type="domain" description="WW" evidence="8">
    <location>
        <begin position="52"/>
        <end position="85"/>
    </location>
</feature>
<dbReference type="FunFam" id="1.10.10.440:FF:000033">
    <property type="entry name" value="Formin binding protein (FNB3)"/>
    <property type="match status" value="1"/>
</dbReference>
<evidence type="ECO:0000256" key="5">
    <source>
        <dbReference type="ARBA" id="ARBA00023242"/>
    </source>
</evidence>
<evidence type="ECO:0000256" key="7">
    <source>
        <dbReference type="SAM" id="MobiDB-lite"/>
    </source>
</evidence>